<reference evidence="4" key="1">
    <citation type="journal article" date="2020" name="mSystems">
        <title>Genome- and Community-Level Interaction Insights into Carbon Utilization and Element Cycling Functions of Hydrothermarchaeota in Hydrothermal Sediment.</title>
        <authorList>
            <person name="Zhou Z."/>
            <person name="Liu Y."/>
            <person name="Xu W."/>
            <person name="Pan J."/>
            <person name="Luo Z.H."/>
            <person name="Li M."/>
        </authorList>
    </citation>
    <scope>NUCLEOTIDE SEQUENCE</scope>
    <source>
        <strain evidence="4">SpSt-997</strain>
    </source>
</reference>
<accession>A0A8J4H8T0</accession>
<feature type="signal peptide" evidence="2">
    <location>
        <begin position="1"/>
        <end position="21"/>
    </location>
</feature>
<evidence type="ECO:0000313" key="4">
    <source>
        <dbReference type="EMBL" id="HGC42474.1"/>
    </source>
</evidence>
<dbReference type="InterPro" id="IPR008258">
    <property type="entry name" value="Transglycosylase_SLT_dom_1"/>
</dbReference>
<gene>
    <name evidence="4" type="ORF">ENY07_04510</name>
</gene>
<organism evidence="4">
    <name type="scientific">Acidicaldus sp</name>
    <dbReference type="NCBI Taxonomy" id="1872105"/>
    <lineage>
        <taxon>Bacteria</taxon>
        <taxon>Pseudomonadati</taxon>
        <taxon>Pseudomonadota</taxon>
        <taxon>Alphaproteobacteria</taxon>
        <taxon>Acetobacterales</taxon>
        <taxon>Acetobacteraceae</taxon>
        <taxon>Acidicaldus</taxon>
    </lineage>
</organism>
<feature type="domain" description="Transglycosylase SLT" evidence="3">
    <location>
        <begin position="80"/>
        <end position="204"/>
    </location>
</feature>
<evidence type="ECO:0000259" key="3">
    <source>
        <dbReference type="Pfam" id="PF01464"/>
    </source>
</evidence>
<dbReference type="SUPFAM" id="SSF53955">
    <property type="entry name" value="Lysozyme-like"/>
    <property type="match status" value="1"/>
</dbReference>
<comment type="caution">
    <text evidence="4">The sequence shown here is derived from an EMBL/GenBank/DDBJ whole genome shotgun (WGS) entry which is preliminary data.</text>
</comment>
<dbReference type="EMBL" id="DTQM01000088">
    <property type="protein sequence ID" value="HGC42474.1"/>
    <property type="molecule type" value="Genomic_DNA"/>
</dbReference>
<dbReference type="InterPro" id="IPR023346">
    <property type="entry name" value="Lysozyme-like_dom_sf"/>
</dbReference>
<dbReference type="AlphaFoldDB" id="A0A8J4H8T0"/>
<feature type="chain" id="PRO_5035168339" evidence="2">
    <location>
        <begin position="22"/>
        <end position="306"/>
    </location>
</feature>
<evidence type="ECO:0000256" key="2">
    <source>
        <dbReference type="SAM" id="SignalP"/>
    </source>
</evidence>
<dbReference type="CDD" id="cd13400">
    <property type="entry name" value="LT_IagB-like"/>
    <property type="match status" value="1"/>
</dbReference>
<sequence length="306" mass="31792">MGRIFRLALVILVFAAPAARAEMPPLAWPPGTVSGPLPGASVKPIVIPGIGTPGIGTPSVGPLIAPLLSPALGLLCRQAVAAAEQSYALPAHLLSAIALVESGRKDPQSGSFNPWPWTVDAEGQGHFYPTKAAAVAAVRDLLAQGVASIDVGCMQINIMHHPHAFASLDEAFDPFVNARYAAQFLTELHAQSGNWALAAAHYHSMTPELALTYQQKVMAAWSAEQHGLPVEPASLAMAAGMAPALRPTAGLRGGGATTIFNRQPPPHIIPLTAPPGMAVPPGRGLDSYRARPVAYAASPLGSWHGQ</sequence>
<dbReference type="Pfam" id="PF01464">
    <property type="entry name" value="SLT"/>
    <property type="match status" value="1"/>
</dbReference>
<name>A0A8J4H8T0_9PROT</name>
<evidence type="ECO:0000256" key="1">
    <source>
        <dbReference type="ARBA" id="ARBA00009387"/>
    </source>
</evidence>
<protein>
    <submittedName>
        <fullName evidence="4">Lytic transglycosylase domain-containing protein</fullName>
    </submittedName>
</protein>
<proteinExistence type="inferred from homology"/>
<comment type="similarity">
    <text evidence="1">Belongs to the virb1 family.</text>
</comment>
<keyword evidence="2" id="KW-0732">Signal</keyword>
<dbReference type="Gene3D" id="1.10.530.10">
    <property type="match status" value="1"/>
</dbReference>